<keyword evidence="5" id="KW-1185">Reference proteome</keyword>
<dbReference type="InterPro" id="IPR012675">
    <property type="entry name" value="Beta-grasp_dom_sf"/>
</dbReference>
<dbReference type="OrthoDB" id="5987010at2759"/>
<dbReference type="InterPro" id="IPR036010">
    <property type="entry name" value="2Fe-2S_ferredoxin-like_sf"/>
</dbReference>
<proteinExistence type="predicted"/>
<dbReference type="eggNOG" id="ENOG502S475">
    <property type="taxonomic scope" value="Eukaryota"/>
</dbReference>
<dbReference type="EMBL" id="GL433853">
    <property type="protein sequence ID" value="EFN53082.1"/>
    <property type="molecule type" value="Genomic_DNA"/>
</dbReference>
<dbReference type="GO" id="GO:0051537">
    <property type="term" value="F:2 iron, 2 sulfur cluster binding"/>
    <property type="evidence" value="ECO:0007669"/>
    <property type="project" value="UniProtKB-KW"/>
</dbReference>
<feature type="domain" description="2Fe-2S ferredoxin-type" evidence="3">
    <location>
        <begin position="1"/>
        <end position="97"/>
    </location>
</feature>
<evidence type="ECO:0000313" key="5">
    <source>
        <dbReference type="Proteomes" id="UP000008141"/>
    </source>
</evidence>
<evidence type="ECO:0000256" key="2">
    <source>
        <dbReference type="ARBA" id="ARBA00023014"/>
    </source>
</evidence>
<organism evidence="5">
    <name type="scientific">Chlorella variabilis</name>
    <name type="common">Green alga</name>
    <dbReference type="NCBI Taxonomy" id="554065"/>
    <lineage>
        <taxon>Eukaryota</taxon>
        <taxon>Viridiplantae</taxon>
        <taxon>Chlorophyta</taxon>
        <taxon>core chlorophytes</taxon>
        <taxon>Trebouxiophyceae</taxon>
        <taxon>Chlorellales</taxon>
        <taxon>Chlorellaceae</taxon>
        <taxon>Chlorella clade</taxon>
        <taxon>Chlorella</taxon>
    </lineage>
</organism>
<dbReference type="CDD" id="cd00207">
    <property type="entry name" value="fer2"/>
    <property type="match status" value="1"/>
</dbReference>
<dbReference type="InterPro" id="IPR001041">
    <property type="entry name" value="2Fe-2S_ferredoxin-type"/>
</dbReference>
<name>E1ZMC1_CHLVA</name>
<dbReference type="GeneID" id="17352390"/>
<evidence type="ECO:0000259" key="3">
    <source>
        <dbReference type="PROSITE" id="PS51085"/>
    </source>
</evidence>
<reference evidence="4 5" key="1">
    <citation type="journal article" date="2010" name="Plant Cell">
        <title>The Chlorella variabilis NC64A genome reveals adaptation to photosymbiosis, coevolution with viruses, and cryptic sex.</title>
        <authorList>
            <person name="Blanc G."/>
            <person name="Duncan G."/>
            <person name="Agarkova I."/>
            <person name="Borodovsky M."/>
            <person name="Gurnon J."/>
            <person name="Kuo A."/>
            <person name="Lindquist E."/>
            <person name="Lucas S."/>
            <person name="Pangilinan J."/>
            <person name="Polle J."/>
            <person name="Salamov A."/>
            <person name="Terry A."/>
            <person name="Yamada T."/>
            <person name="Dunigan D.D."/>
            <person name="Grigoriev I.V."/>
            <person name="Claverie J.M."/>
            <person name="Van Etten J.L."/>
        </authorList>
    </citation>
    <scope>NUCLEOTIDE SEQUENCE [LARGE SCALE GENOMIC DNA]</scope>
    <source>
        <strain evidence="4 5">NC64A</strain>
    </source>
</reference>
<dbReference type="InParanoid" id="E1ZMC1"/>
<dbReference type="RefSeq" id="XP_005845184.1">
    <property type="nucleotide sequence ID" value="XM_005845122.1"/>
</dbReference>
<keyword evidence="1" id="KW-0408">Iron</keyword>
<keyword evidence="1" id="KW-0001">2Fe-2S</keyword>
<dbReference type="SUPFAM" id="SSF54292">
    <property type="entry name" value="2Fe-2S ferredoxin-like"/>
    <property type="match status" value="1"/>
</dbReference>
<accession>E1ZMC1</accession>
<dbReference type="Pfam" id="PF00111">
    <property type="entry name" value="Fer2"/>
    <property type="match status" value="1"/>
</dbReference>
<dbReference type="Gene3D" id="3.10.20.30">
    <property type="match status" value="1"/>
</dbReference>
<dbReference type="KEGG" id="cvr:CHLNCDRAFT_15141"/>
<gene>
    <name evidence="4" type="ORF">CHLNCDRAFT_15141</name>
</gene>
<feature type="non-terminal residue" evidence="4">
    <location>
        <position position="1"/>
    </location>
</feature>
<keyword evidence="2" id="KW-0411">Iron-sulfur</keyword>
<evidence type="ECO:0000256" key="1">
    <source>
        <dbReference type="ARBA" id="ARBA00022714"/>
    </source>
</evidence>
<dbReference type="Proteomes" id="UP000008141">
    <property type="component" value="Unassembled WGS sequence"/>
</dbReference>
<protein>
    <recommendedName>
        <fullName evidence="3">2Fe-2S ferredoxin-type domain-containing protein</fullName>
    </recommendedName>
</protein>
<keyword evidence="1" id="KW-0479">Metal-binding</keyword>
<feature type="non-terminal residue" evidence="4">
    <location>
        <position position="106"/>
    </location>
</feature>
<dbReference type="AlphaFoldDB" id="E1ZMC1"/>
<sequence length="106" mass="11483">RGRQLQAQRGSTLRTALLEAGVTPHNGRATLINCRGLGTCGTCAVEVRGQVEPPQWTTQEQLRLNFPPHAPPGNQQLRLACQVACEGDLVVVVKRSGFWGQGQQVL</sequence>
<dbReference type="PROSITE" id="PS51085">
    <property type="entry name" value="2FE2S_FER_2"/>
    <property type="match status" value="1"/>
</dbReference>
<dbReference type="STRING" id="554065.E1ZMC1"/>
<evidence type="ECO:0000313" key="4">
    <source>
        <dbReference type="EMBL" id="EFN53082.1"/>
    </source>
</evidence>